<dbReference type="EMBL" id="BMNQ01000051">
    <property type="protein sequence ID" value="GGK03901.1"/>
    <property type="molecule type" value="Genomic_DNA"/>
</dbReference>
<sequence>MMCPKKLILKVDFSKGMGHMNKRYYMTVLMLLVLLIPVNGLAEEKKDSKDEFEIPSHVLNISKENTYPNSTQDQEVVEPSELTQELIEGVEVPVENPDLIKMLNETSINPSPIAFGYRGMVYIGRWPLSYTSSETNINWEYQKINANELNNIGGDSEKKMNYNQQTKKKVKGALTNKIANPDDIKKMMLLKAKDKIELPLAYSTVIGQNTKKENSYNVPAKKFGELQAYAPAVNEKGQVTFGEVYFQLKGNDKSIVIKNVTKQGIGAWIPIQDHVSFSFNLK</sequence>
<reference evidence="1" key="1">
    <citation type="journal article" date="2014" name="Int. J. Syst. Evol. Microbiol.">
        <title>Complete genome sequence of Corynebacterium casei LMG S-19264T (=DSM 44701T), isolated from a smear-ripened cheese.</title>
        <authorList>
            <consortium name="US DOE Joint Genome Institute (JGI-PGF)"/>
            <person name="Walter F."/>
            <person name="Albersmeier A."/>
            <person name="Kalinowski J."/>
            <person name="Ruckert C."/>
        </authorList>
    </citation>
    <scope>NUCLEOTIDE SEQUENCE</scope>
    <source>
        <strain evidence="1">JCM 12580</strain>
    </source>
</reference>
<dbReference type="Pfam" id="PF14167">
    <property type="entry name" value="YfkD"/>
    <property type="match status" value="1"/>
</dbReference>
<gene>
    <name evidence="1" type="primary">yfkD</name>
    <name evidence="1" type="ORF">GCM10007063_27810</name>
</gene>
<evidence type="ECO:0008006" key="3">
    <source>
        <dbReference type="Google" id="ProtNLM"/>
    </source>
</evidence>
<evidence type="ECO:0000313" key="2">
    <source>
        <dbReference type="Proteomes" id="UP000658382"/>
    </source>
</evidence>
<organism evidence="1 2">
    <name type="scientific">Lentibacillus kapialis</name>
    <dbReference type="NCBI Taxonomy" id="340214"/>
    <lineage>
        <taxon>Bacteria</taxon>
        <taxon>Bacillati</taxon>
        <taxon>Bacillota</taxon>
        <taxon>Bacilli</taxon>
        <taxon>Bacillales</taxon>
        <taxon>Bacillaceae</taxon>
        <taxon>Lentibacillus</taxon>
    </lineage>
</organism>
<reference evidence="1" key="2">
    <citation type="submission" date="2020-09" db="EMBL/GenBank/DDBJ databases">
        <authorList>
            <person name="Sun Q."/>
            <person name="Ohkuma M."/>
        </authorList>
    </citation>
    <scope>NUCLEOTIDE SEQUENCE</scope>
    <source>
        <strain evidence="1">JCM 12580</strain>
    </source>
</reference>
<protein>
    <recommendedName>
        <fullName evidence="3">YfkD-like protein</fullName>
    </recommendedName>
</protein>
<evidence type="ECO:0000313" key="1">
    <source>
        <dbReference type="EMBL" id="GGK03901.1"/>
    </source>
</evidence>
<accession>A0A917V062</accession>
<dbReference type="Proteomes" id="UP000658382">
    <property type="component" value="Unassembled WGS sequence"/>
</dbReference>
<dbReference type="InterPro" id="IPR025548">
    <property type="entry name" value="YfkD"/>
</dbReference>
<keyword evidence="2" id="KW-1185">Reference proteome</keyword>
<dbReference type="AlphaFoldDB" id="A0A917V062"/>
<comment type="caution">
    <text evidence="1">The sequence shown here is derived from an EMBL/GenBank/DDBJ whole genome shotgun (WGS) entry which is preliminary data.</text>
</comment>
<name>A0A917V062_9BACI</name>
<proteinExistence type="predicted"/>